<dbReference type="RefSeq" id="WP_133702323.1">
    <property type="nucleotide sequence ID" value="NZ_SNXS01000005.1"/>
</dbReference>
<reference evidence="1 2" key="1">
    <citation type="submission" date="2019-03" db="EMBL/GenBank/DDBJ databases">
        <title>Genomic Encyclopedia of Type Strains, Phase IV (KMG-IV): sequencing the most valuable type-strain genomes for metagenomic binning, comparative biology and taxonomic classification.</title>
        <authorList>
            <person name="Goeker M."/>
        </authorList>
    </citation>
    <scope>NUCLEOTIDE SEQUENCE [LARGE SCALE GENOMIC DNA]</scope>
    <source>
        <strain evidence="1 2">DSM 16998</strain>
    </source>
</reference>
<accession>A0A4R6QJG9</accession>
<keyword evidence="2" id="KW-1185">Reference proteome</keyword>
<dbReference type="AlphaFoldDB" id="A0A4R6QJG9"/>
<dbReference type="InParanoid" id="A0A4R6QJG9"/>
<dbReference type="Proteomes" id="UP000295361">
    <property type="component" value="Unassembled WGS sequence"/>
</dbReference>
<gene>
    <name evidence="1" type="ORF">DES47_105136</name>
</gene>
<dbReference type="OrthoDB" id="7202732at2"/>
<name>A0A4R6QJG9_9BURK</name>
<protein>
    <recommendedName>
        <fullName evidence="3">L,D-transpeptidase-like protein</fullName>
    </recommendedName>
</protein>
<dbReference type="EMBL" id="SNXS01000005">
    <property type="protein sequence ID" value="TDP63136.1"/>
    <property type="molecule type" value="Genomic_DNA"/>
</dbReference>
<comment type="caution">
    <text evidence="1">The sequence shown here is derived from an EMBL/GenBank/DDBJ whole genome shotgun (WGS) entry which is preliminary data.</text>
</comment>
<evidence type="ECO:0000313" key="2">
    <source>
        <dbReference type="Proteomes" id="UP000295361"/>
    </source>
</evidence>
<organism evidence="1 2">
    <name type="scientific">Roseateles toxinivorans</name>
    <dbReference type="NCBI Taxonomy" id="270368"/>
    <lineage>
        <taxon>Bacteria</taxon>
        <taxon>Pseudomonadati</taxon>
        <taxon>Pseudomonadota</taxon>
        <taxon>Betaproteobacteria</taxon>
        <taxon>Burkholderiales</taxon>
        <taxon>Sphaerotilaceae</taxon>
        <taxon>Roseateles</taxon>
    </lineage>
</organism>
<evidence type="ECO:0000313" key="1">
    <source>
        <dbReference type="EMBL" id="TDP63136.1"/>
    </source>
</evidence>
<evidence type="ECO:0008006" key="3">
    <source>
        <dbReference type="Google" id="ProtNLM"/>
    </source>
</evidence>
<proteinExistence type="predicted"/>
<sequence length="274" mass="29521">MATYNPPPRIELPPRPELIAALKQGFLLGSAVLVLMLPPDGTGLHRARFFAGPALRAPVAVQAGGPRFADFRGEAASAEARHIADWVADSGDNRRLPYVILDKRNARVFVFDAQGVLLGATPVLLGAAAGDDSVVGIGNRAIADVRPEERTTPAGRFDAEPGRNASGEDVLWVDYNAAVSMHRVRAIEPSERRLERLASPTAADNRISYGCINVPVRFYEDVVRTTFARSRGVVYVLPEVKPLGQVFASYDVAQKHGRAKAGALQLRPVTAPRA</sequence>